<dbReference type="EMBL" id="CP001013">
    <property type="protein sequence ID" value="ACB33016.1"/>
    <property type="molecule type" value="Genomic_DNA"/>
</dbReference>
<dbReference type="Proteomes" id="UP000001693">
    <property type="component" value="Chromosome"/>
</dbReference>
<protein>
    <recommendedName>
        <fullName evidence="3">DUF721 domain-containing protein</fullName>
    </recommendedName>
</protein>
<gene>
    <name evidence="1" type="ordered locus">Lcho_0743</name>
</gene>
<dbReference type="HOGENOM" id="CLU_164746_0_0_4"/>
<sequence length="108" mass="11859">MKADRRALVPDALPLRQALDHCQPLLHLQQKLADAHARMNVIRPLIPSGLLASVRPGPTDDNGWVLLVSSPAVASKLRQLLPRLDAALRQNGWQTSPIRIRVQSTIPG</sequence>
<proteinExistence type="predicted"/>
<evidence type="ECO:0000313" key="2">
    <source>
        <dbReference type="Proteomes" id="UP000001693"/>
    </source>
</evidence>
<keyword evidence="2" id="KW-1185">Reference proteome</keyword>
<accession>B1Y0N5</accession>
<dbReference type="OrthoDB" id="9155022at2"/>
<dbReference type="AlphaFoldDB" id="B1Y0N5"/>
<dbReference type="eggNOG" id="COG4701">
    <property type="taxonomic scope" value="Bacteria"/>
</dbReference>
<dbReference type="KEGG" id="lch:Lcho_0743"/>
<evidence type="ECO:0000313" key="1">
    <source>
        <dbReference type="EMBL" id="ACB33016.1"/>
    </source>
</evidence>
<dbReference type="STRING" id="395495.Lcho_0743"/>
<evidence type="ECO:0008006" key="3">
    <source>
        <dbReference type="Google" id="ProtNLM"/>
    </source>
</evidence>
<name>B1Y0N5_LEPCP</name>
<organism evidence="1 2">
    <name type="scientific">Leptothrix cholodnii (strain ATCC 51168 / LMG 8142 / SP-6)</name>
    <name type="common">Leptothrix discophora (strain SP-6)</name>
    <dbReference type="NCBI Taxonomy" id="395495"/>
    <lineage>
        <taxon>Bacteria</taxon>
        <taxon>Pseudomonadati</taxon>
        <taxon>Pseudomonadota</taxon>
        <taxon>Betaproteobacteria</taxon>
        <taxon>Burkholderiales</taxon>
        <taxon>Sphaerotilaceae</taxon>
        <taxon>Leptothrix</taxon>
    </lineage>
</organism>
<reference evidence="1 2" key="1">
    <citation type="submission" date="2008-03" db="EMBL/GenBank/DDBJ databases">
        <title>Complete sequence of Leptothrix cholodnii SP-6.</title>
        <authorList>
            <consortium name="US DOE Joint Genome Institute"/>
            <person name="Copeland A."/>
            <person name="Lucas S."/>
            <person name="Lapidus A."/>
            <person name="Glavina del Rio T."/>
            <person name="Dalin E."/>
            <person name="Tice H."/>
            <person name="Bruce D."/>
            <person name="Goodwin L."/>
            <person name="Pitluck S."/>
            <person name="Chertkov O."/>
            <person name="Brettin T."/>
            <person name="Detter J.C."/>
            <person name="Han C."/>
            <person name="Kuske C.R."/>
            <person name="Schmutz J."/>
            <person name="Larimer F."/>
            <person name="Land M."/>
            <person name="Hauser L."/>
            <person name="Kyrpides N."/>
            <person name="Lykidis A."/>
            <person name="Emerson D."/>
            <person name="Richardson P."/>
        </authorList>
    </citation>
    <scope>NUCLEOTIDE SEQUENCE [LARGE SCALE GENOMIC DNA]</scope>
    <source>
        <strain evidence="2">ATCC 51168 / LMG 8142 / SP-6</strain>
    </source>
</reference>